<dbReference type="Gene3D" id="1.20.1560.10">
    <property type="entry name" value="ABC transporter type 1, transmembrane domain"/>
    <property type="match status" value="1"/>
</dbReference>
<evidence type="ECO:0000313" key="11">
    <source>
        <dbReference type="Proteomes" id="UP000887572"/>
    </source>
</evidence>
<dbReference type="InterPro" id="IPR027417">
    <property type="entry name" value="P-loop_NTPase"/>
</dbReference>
<dbReference type="CDD" id="cd18573">
    <property type="entry name" value="ABC_6TM_ABCB10_like"/>
    <property type="match status" value="1"/>
</dbReference>
<evidence type="ECO:0000256" key="4">
    <source>
        <dbReference type="ARBA" id="ARBA00022840"/>
    </source>
</evidence>
<feature type="transmembrane region" description="Helical" evidence="7">
    <location>
        <begin position="112"/>
        <end position="132"/>
    </location>
</feature>
<name>A0A914HHM6_GLORO</name>
<feature type="transmembrane region" description="Helical" evidence="7">
    <location>
        <begin position="62"/>
        <end position="83"/>
    </location>
</feature>
<feature type="transmembrane region" description="Helical" evidence="7">
    <location>
        <begin position="294"/>
        <end position="320"/>
    </location>
</feature>
<feature type="signal peptide" evidence="8">
    <location>
        <begin position="1"/>
        <end position="26"/>
    </location>
</feature>
<evidence type="ECO:0000259" key="9">
    <source>
        <dbReference type="PROSITE" id="PS50893"/>
    </source>
</evidence>
<dbReference type="PANTHER" id="PTHR43394:SF1">
    <property type="entry name" value="ATP-BINDING CASSETTE SUB-FAMILY B MEMBER 10, MITOCHONDRIAL"/>
    <property type="match status" value="1"/>
</dbReference>
<dbReference type="GO" id="GO:0016887">
    <property type="term" value="F:ATP hydrolysis activity"/>
    <property type="evidence" value="ECO:0007669"/>
    <property type="project" value="InterPro"/>
</dbReference>
<dbReference type="PROSITE" id="PS00211">
    <property type="entry name" value="ABC_TRANSPORTER_1"/>
    <property type="match status" value="1"/>
</dbReference>
<dbReference type="InterPro" id="IPR003439">
    <property type="entry name" value="ABC_transporter-like_ATP-bd"/>
</dbReference>
<feature type="chain" id="PRO_5036903679" evidence="8">
    <location>
        <begin position="27"/>
        <end position="613"/>
    </location>
</feature>
<protein>
    <submittedName>
        <fullName evidence="12">Uncharacterized protein</fullName>
    </submittedName>
</protein>
<dbReference type="InterPro" id="IPR036640">
    <property type="entry name" value="ABC1_TM_sf"/>
</dbReference>
<evidence type="ECO:0000256" key="7">
    <source>
        <dbReference type="SAM" id="Phobius"/>
    </source>
</evidence>
<accession>A0A914HHM6</accession>
<dbReference type="GO" id="GO:0015421">
    <property type="term" value="F:ABC-type oligopeptide transporter activity"/>
    <property type="evidence" value="ECO:0007669"/>
    <property type="project" value="TreeGrafter"/>
</dbReference>
<evidence type="ECO:0000256" key="8">
    <source>
        <dbReference type="SAM" id="SignalP"/>
    </source>
</evidence>
<keyword evidence="11" id="KW-1185">Reference proteome</keyword>
<evidence type="ECO:0000256" key="6">
    <source>
        <dbReference type="ARBA" id="ARBA00023136"/>
    </source>
</evidence>
<reference evidence="12" key="1">
    <citation type="submission" date="2022-11" db="UniProtKB">
        <authorList>
            <consortium name="WormBaseParasite"/>
        </authorList>
    </citation>
    <scope>IDENTIFICATION</scope>
</reference>
<keyword evidence="3" id="KW-0547">Nucleotide-binding</keyword>
<sequence length="613" mass="67588">MPMFHTIPSSSSRFFGTISVLALAVAANFSSPIAVSEERIQDLTLRDLREIARLAYPHKRRIFAGLCCLCVSSAIFLSLPRLLGKLIDEKKDKTPSDSSLTSRIAHFFKDNIVALLALVVVGAVTIGARAYLMHTAGQLIVNDLRTKVFNSVLRQDMAFFDRNKVGEIVSRLSSDAFLVGNSVSSNLSEGVRALFTCLGSVGLMIYTSPDLSIMGSVVIPFVVVSIYKFGKLQRLYTLQMQEAVSNTNQLATERLSNVRTVRIFSAEGKELQTYKNKILEIWSISKKEGMTKGLMFGGVLIAEGTLSYGDLSAFMIYSVLCSSGISNLQQFYTELMRGLGASARLFELRDEKPTIPIEGGLVISDLQKEIRFESIAFAYPSRESIFNGITFRIPKASVTAIVGPSGSGKSTIAHLLLRLYSPTAGRIMIDDIDLRQLDLTAWRKMIGTVSQEPILFSTSIRDNILYGVENSHLITDEELSEVAEQANCFDFIQSFPNGFDTLLGEHGSSMLSGGQRQRIAIARALIKVTTSALDATSEFLVRKALDALLVKSGQTVLIIAHRLSTIKHADQIVVLDKGTVAELGTFDQLMSIKDGIFFRLVEKQTFDWKCDRF</sequence>
<keyword evidence="2 7" id="KW-0812">Transmembrane</keyword>
<dbReference type="InterPro" id="IPR017871">
    <property type="entry name" value="ABC_transporter-like_CS"/>
</dbReference>
<dbReference type="InterPro" id="IPR011527">
    <property type="entry name" value="ABC1_TM_dom"/>
</dbReference>
<dbReference type="GO" id="GO:0090374">
    <property type="term" value="P:oligopeptide export from mitochondrion"/>
    <property type="evidence" value="ECO:0007669"/>
    <property type="project" value="TreeGrafter"/>
</dbReference>
<dbReference type="GO" id="GO:0005524">
    <property type="term" value="F:ATP binding"/>
    <property type="evidence" value="ECO:0007669"/>
    <property type="project" value="UniProtKB-KW"/>
</dbReference>
<dbReference type="GO" id="GO:0005743">
    <property type="term" value="C:mitochondrial inner membrane"/>
    <property type="evidence" value="ECO:0007669"/>
    <property type="project" value="TreeGrafter"/>
</dbReference>
<dbReference type="Gene3D" id="3.40.50.300">
    <property type="entry name" value="P-loop containing nucleotide triphosphate hydrolases"/>
    <property type="match status" value="1"/>
</dbReference>
<keyword evidence="8" id="KW-0732">Signal</keyword>
<feature type="domain" description="ABC transporter" evidence="9">
    <location>
        <begin position="370"/>
        <end position="602"/>
    </location>
</feature>
<dbReference type="PROSITE" id="PS50929">
    <property type="entry name" value="ABC_TM1F"/>
    <property type="match status" value="1"/>
</dbReference>
<keyword evidence="4" id="KW-0067">ATP-binding</keyword>
<dbReference type="SUPFAM" id="SSF90123">
    <property type="entry name" value="ABC transporter transmembrane region"/>
    <property type="match status" value="1"/>
</dbReference>
<dbReference type="PANTHER" id="PTHR43394">
    <property type="entry name" value="ATP-DEPENDENT PERMEASE MDL1, MITOCHONDRIAL"/>
    <property type="match status" value="1"/>
</dbReference>
<dbReference type="AlphaFoldDB" id="A0A914HHM6"/>
<dbReference type="FunFam" id="3.40.50.300:FF:000218">
    <property type="entry name" value="Multidrug ABC transporter ATP-binding protein"/>
    <property type="match status" value="1"/>
</dbReference>
<dbReference type="InterPro" id="IPR039421">
    <property type="entry name" value="Type_1_exporter"/>
</dbReference>
<keyword evidence="6 7" id="KW-0472">Membrane</keyword>
<evidence type="ECO:0000259" key="10">
    <source>
        <dbReference type="PROSITE" id="PS50929"/>
    </source>
</evidence>
<dbReference type="Proteomes" id="UP000887572">
    <property type="component" value="Unplaced"/>
</dbReference>
<evidence type="ECO:0000256" key="5">
    <source>
        <dbReference type="ARBA" id="ARBA00022989"/>
    </source>
</evidence>
<dbReference type="PROSITE" id="PS50893">
    <property type="entry name" value="ABC_TRANSPORTER_2"/>
    <property type="match status" value="1"/>
</dbReference>
<proteinExistence type="predicted"/>
<dbReference type="Pfam" id="PF00005">
    <property type="entry name" value="ABC_tran"/>
    <property type="match status" value="1"/>
</dbReference>
<dbReference type="SUPFAM" id="SSF52540">
    <property type="entry name" value="P-loop containing nucleoside triphosphate hydrolases"/>
    <property type="match status" value="1"/>
</dbReference>
<evidence type="ECO:0000313" key="12">
    <source>
        <dbReference type="WBParaSite" id="Gr19_v10_g17592.t1"/>
    </source>
</evidence>
<dbReference type="WBParaSite" id="Gr19_v10_g17592.t1">
    <property type="protein sequence ID" value="Gr19_v10_g17592.t1"/>
    <property type="gene ID" value="Gr19_v10_g17592"/>
</dbReference>
<feature type="domain" description="ABC transmembrane type-1" evidence="10">
    <location>
        <begin position="63"/>
        <end position="337"/>
    </location>
</feature>
<comment type="subcellular location">
    <subcellularLocation>
        <location evidence="1">Membrane</location>
        <topology evidence="1">Multi-pass membrane protein</topology>
    </subcellularLocation>
</comment>
<evidence type="ECO:0000256" key="2">
    <source>
        <dbReference type="ARBA" id="ARBA00022692"/>
    </source>
</evidence>
<evidence type="ECO:0000256" key="3">
    <source>
        <dbReference type="ARBA" id="ARBA00022741"/>
    </source>
</evidence>
<dbReference type="InterPro" id="IPR003593">
    <property type="entry name" value="AAA+_ATPase"/>
</dbReference>
<organism evidence="11 12">
    <name type="scientific">Globodera rostochiensis</name>
    <name type="common">Golden nematode worm</name>
    <name type="synonym">Heterodera rostochiensis</name>
    <dbReference type="NCBI Taxonomy" id="31243"/>
    <lineage>
        <taxon>Eukaryota</taxon>
        <taxon>Metazoa</taxon>
        <taxon>Ecdysozoa</taxon>
        <taxon>Nematoda</taxon>
        <taxon>Chromadorea</taxon>
        <taxon>Rhabditida</taxon>
        <taxon>Tylenchina</taxon>
        <taxon>Tylenchomorpha</taxon>
        <taxon>Tylenchoidea</taxon>
        <taxon>Heteroderidae</taxon>
        <taxon>Heteroderinae</taxon>
        <taxon>Globodera</taxon>
    </lineage>
</organism>
<feature type="transmembrane region" description="Helical" evidence="7">
    <location>
        <begin position="211"/>
        <end position="230"/>
    </location>
</feature>
<dbReference type="Pfam" id="PF00664">
    <property type="entry name" value="ABC_membrane"/>
    <property type="match status" value="1"/>
</dbReference>
<keyword evidence="5 7" id="KW-1133">Transmembrane helix</keyword>
<dbReference type="SMART" id="SM00382">
    <property type="entry name" value="AAA"/>
    <property type="match status" value="1"/>
</dbReference>
<evidence type="ECO:0000256" key="1">
    <source>
        <dbReference type="ARBA" id="ARBA00004141"/>
    </source>
</evidence>